<proteinExistence type="predicted"/>
<gene>
    <name evidence="2" type="ORF">GK091_15490</name>
</gene>
<dbReference type="AlphaFoldDB" id="A0A6M0IKW5"/>
<organism evidence="2 3">
    <name type="scientific">Spirosoma agri</name>
    <dbReference type="NCBI Taxonomy" id="1987381"/>
    <lineage>
        <taxon>Bacteria</taxon>
        <taxon>Pseudomonadati</taxon>
        <taxon>Bacteroidota</taxon>
        <taxon>Cytophagia</taxon>
        <taxon>Cytophagales</taxon>
        <taxon>Cytophagaceae</taxon>
        <taxon>Spirosoma</taxon>
    </lineage>
</organism>
<feature type="signal peptide" evidence="1">
    <location>
        <begin position="1"/>
        <end position="15"/>
    </location>
</feature>
<evidence type="ECO:0000256" key="1">
    <source>
        <dbReference type="SAM" id="SignalP"/>
    </source>
</evidence>
<comment type="caution">
    <text evidence="2">The sequence shown here is derived from an EMBL/GenBank/DDBJ whole genome shotgun (WGS) entry which is preliminary data.</text>
</comment>
<name>A0A6M0IKW5_9BACT</name>
<evidence type="ECO:0000313" key="2">
    <source>
        <dbReference type="EMBL" id="NEU68295.1"/>
    </source>
</evidence>
<sequence>MKAILFLLVSTASFAQITPGPMPTLDQIGGMAKSANLSDLGNVATAKANLGIPGLSITGNNVTVNGKPFGTYPLSASLSGTGNQTTFTVAHSLGFTPSFVAVHPNSNDAANIRYYTVDATNVTIYYTTAPVPGSNNLIYSIELR</sequence>
<accession>A0A6M0IKW5</accession>
<dbReference type="Proteomes" id="UP000477386">
    <property type="component" value="Unassembled WGS sequence"/>
</dbReference>
<keyword evidence="3" id="KW-1185">Reference proteome</keyword>
<dbReference type="RefSeq" id="WP_164039994.1">
    <property type="nucleotide sequence ID" value="NZ_JAAGNZ010000001.1"/>
</dbReference>
<evidence type="ECO:0000313" key="3">
    <source>
        <dbReference type="Proteomes" id="UP000477386"/>
    </source>
</evidence>
<protein>
    <submittedName>
        <fullName evidence="2">Uncharacterized protein</fullName>
    </submittedName>
</protein>
<keyword evidence="1" id="KW-0732">Signal</keyword>
<dbReference type="EMBL" id="JAAGNZ010000001">
    <property type="protein sequence ID" value="NEU68295.1"/>
    <property type="molecule type" value="Genomic_DNA"/>
</dbReference>
<reference evidence="2 3" key="1">
    <citation type="submission" date="2020-02" db="EMBL/GenBank/DDBJ databases">
        <title>Draft genome sequence of two Spirosoma agri KCTC 52727 and Spirosoma terrae KCTC 52035.</title>
        <authorList>
            <person name="Rojas J."/>
            <person name="Ambika Manirajan B."/>
            <person name="Ratering S."/>
            <person name="Suarez C."/>
            <person name="Schnell S."/>
        </authorList>
    </citation>
    <scope>NUCLEOTIDE SEQUENCE [LARGE SCALE GENOMIC DNA]</scope>
    <source>
        <strain evidence="2 3">KCTC 52727</strain>
    </source>
</reference>
<feature type="chain" id="PRO_5026771996" evidence="1">
    <location>
        <begin position="16"/>
        <end position="144"/>
    </location>
</feature>